<evidence type="ECO:0000256" key="2">
    <source>
        <dbReference type="ARBA" id="ARBA00022448"/>
    </source>
</evidence>
<keyword evidence="6 7" id="KW-0472">Membrane</keyword>
<dbReference type="Gene3D" id="1.20.1250.20">
    <property type="entry name" value="MFS general substrate transporter like domains"/>
    <property type="match status" value="1"/>
</dbReference>
<dbReference type="AlphaFoldDB" id="A0A1B2HJY6"/>
<dbReference type="OrthoDB" id="3865324at2"/>
<dbReference type="Proteomes" id="UP000093053">
    <property type="component" value="Chromosome"/>
</dbReference>
<feature type="transmembrane region" description="Helical" evidence="7">
    <location>
        <begin position="91"/>
        <end position="109"/>
    </location>
</feature>
<evidence type="ECO:0000256" key="3">
    <source>
        <dbReference type="ARBA" id="ARBA00022475"/>
    </source>
</evidence>
<dbReference type="PANTHER" id="PTHR23517">
    <property type="entry name" value="RESISTANCE PROTEIN MDTM, PUTATIVE-RELATED-RELATED"/>
    <property type="match status" value="1"/>
</dbReference>
<reference evidence="8 9" key="1">
    <citation type="submission" date="2016-07" db="EMBL/GenBank/DDBJ databases">
        <title>Complete genome sequence of the Lentzea guizhouensis DHS C013.</title>
        <authorList>
            <person name="Cao C."/>
        </authorList>
    </citation>
    <scope>NUCLEOTIDE SEQUENCE [LARGE SCALE GENOMIC DNA]</scope>
    <source>
        <strain evidence="8 9">DHS C013</strain>
    </source>
</reference>
<keyword evidence="5 7" id="KW-1133">Transmembrane helix</keyword>
<dbReference type="InterPro" id="IPR011701">
    <property type="entry name" value="MFS"/>
</dbReference>
<evidence type="ECO:0000256" key="4">
    <source>
        <dbReference type="ARBA" id="ARBA00022692"/>
    </source>
</evidence>
<feature type="transmembrane region" description="Helical" evidence="7">
    <location>
        <begin position="271"/>
        <end position="302"/>
    </location>
</feature>
<dbReference type="PANTHER" id="PTHR23517:SF2">
    <property type="entry name" value="MULTIDRUG RESISTANCE PROTEIN MDTH"/>
    <property type="match status" value="1"/>
</dbReference>
<dbReference type="InterPro" id="IPR050171">
    <property type="entry name" value="MFS_Transporters"/>
</dbReference>
<protein>
    <submittedName>
        <fullName evidence="8">MFS transporter</fullName>
    </submittedName>
</protein>
<feature type="transmembrane region" description="Helical" evidence="7">
    <location>
        <begin position="130"/>
        <end position="149"/>
    </location>
</feature>
<dbReference type="SUPFAM" id="SSF103473">
    <property type="entry name" value="MFS general substrate transporter"/>
    <property type="match status" value="1"/>
</dbReference>
<feature type="transmembrane region" description="Helical" evidence="7">
    <location>
        <begin position="353"/>
        <end position="375"/>
    </location>
</feature>
<evidence type="ECO:0000256" key="6">
    <source>
        <dbReference type="ARBA" id="ARBA00023136"/>
    </source>
</evidence>
<feature type="transmembrane region" description="Helical" evidence="7">
    <location>
        <begin position="155"/>
        <end position="178"/>
    </location>
</feature>
<dbReference type="InterPro" id="IPR036259">
    <property type="entry name" value="MFS_trans_sf"/>
</dbReference>
<feature type="transmembrane region" description="Helical" evidence="7">
    <location>
        <begin position="39"/>
        <end position="60"/>
    </location>
</feature>
<evidence type="ECO:0000256" key="5">
    <source>
        <dbReference type="ARBA" id="ARBA00022989"/>
    </source>
</evidence>
<gene>
    <name evidence="8" type="ORF">BBK82_20230</name>
</gene>
<dbReference type="KEGG" id="led:BBK82_20230"/>
<accession>A0A1B2HJY6</accession>
<evidence type="ECO:0000256" key="7">
    <source>
        <dbReference type="SAM" id="Phobius"/>
    </source>
</evidence>
<keyword evidence="4 7" id="KW-0812">Transmembrane</keyword>
<name>A0A1B2HJY6_9PSEU</name>
<feature type="transmembrane region" description="Helical" evidence="7">
    <location>
        <begin position="198"/>
        <end position="223"/>
    </location>
</feature>
<dbReference type="RefSeq" id="WP_065916397.1">
    <property type="nucleotide sequence ID" value="NZ_CP016793.1"/>
</dbReference>
<evidence type="ECO:0000256" key="1">
    <source>
        <dbReference type="ARBA" id="ARBA00004651"/>
    </source>
</evidence>
<sequence>MTRRLAYAQLTNSIGDGGFLVCSALYFTLVVGLSPAQVGLGLTLAWGVGAAAGVALGSLADRFGPRTTAVVLAVLTAASIGVLLVTRDHLAFVLVMCLYASFQSGLQASRQALLAGLTTAEERTRVRARIQSTANAGIAIGAAAGGFALHLGTEIAYTAVFAVDAVSFLAAAAILATLPETAMTRAPGKFDVLKDRPYALVTLINAVMLLYLPLLSLIIPLWIVQRTEAPTWLAAALLVLNTAAVVLFQVRIARRANGLRQASRLVRHAGLVMLASCVVFAATAFGIGAWPVAALLVAAAALQVLGEMMLASGAWEISFSLAPADRQGQYQGFFGTGTAVARMVGPALLTTVVLGWGSLGWLLVGGLFVVAGYAMGPAVRWAREKNSTSSGAMTDDLYRCV</sequence>
<dbReference type="Pfam" id="PF07690">
    <property type="entry name" value="MFS_1"/>
    <property type="match status" value="1"/>
</dbReference>
<dbReference type="STRING" id="1586287.BBK82_20230"/>
<keyword evidence="3" id="KW-1003">Cell membrane</keyword>
<evidence type="ECO:0000313" key="9">
    <source>
        <dbReference type="Proteomes" id="UP000093053"/>
    </source>
</evidence>
<evidence type="ECO:0000313" key="8">
    <source>
        <dbReference type="EMBL" id="ANZ38039.1"/>
    </source>
</evidence>
<dbReference type="EMBL" id="CP016793">
    <property type="protein sequence ID" value="ANZ38039.1"/>
    <property type="molecule type" value="Genomic_DNA"/>
</dbReference>
<feature type="transmembrane region" description="Helical" evidence="7">
    <location>
        <begin position="229"/>
        <end position="250"/>
    </location>
</feature>
<feature type="transmembrane region" description="Helical" evidence="7">
    <location>
        <begin position="12"/>
        <end position="33"/>
    </location>
</feature>
<keyword evidence="9" id="KW-1185">Reference proteome</keyword>
<dbReference type="GO" id="GO:0005886">
    <property type="term" value="C:plasma membrane"/>
    <property type="evidence" value="ECO:0007669"/>
    <property type="project" value="UniProtKB-SubCell"/>
</dbReference>
<keyword evidence="2" id="KW-0813">Transport</keyword>
<comment type="subcellular location">
    <subcellularLocation>
        <location evidence="1">Cell membrane</location>
        <topology evidence="1">Multi-pass membrane protein</topology>
    </subcellularLocation>
</comment>
<dbReference type="GO" id="GO:0022857">
    <property type="term" value="F:transmembrane transporter activity"/>
    <property type="evidence" value="ECO:0007669"/>
    <property type="project" value="InterPro"/>
</dbReference>
<proteinExistence type="predicted"/>
<organism evidence="8 9">
    <name type="scientific">Lentzea guizhouensis</name>
    <dbReference type="NCBI Taxonomy" id="1586287"/>
    <lineage>
        <taxon>Bacteria</taxon>
        <taxon>Bacillati</taxon>
        <taxon>Actinomycetota</taxon>
        <taxon>Actinomycetes</taxon>
        <taxon>Pseudonocardiales</taxon>
        <taxon>Pseudonocardiaceae</taxon>
        <taxon>Lentzea</taxon>
    </lineage>
</organism>
<feature type="transmembrane region" description="Helical" evidence="7">
    <location>
        <begin position="67"/>
        <end position="85"/>
    </location>
</feature>